<name>A0A6A5BDZ1_NAEFO</name>
<dbReference type="AlphaFoldDB" id="A0A6A5BDZ1"/>
<reference evidence="2 3" key="1">
    <citation type="journal article" date="2019" name="Sci. Rep.">
        <title>Nanopore sequencing improves the draft genome of the human pathogenic amoeba Naegleria fowleri.</title>
        <authorList>
            <person name="Liechti N."/>
            <person name="Schurch N."/>
            <person name="Bruggmann R."/>
            <person name="Wittwer M."/>
        </authorList>
    </citation>
    <scope>NUCLEOTIDE SEQUENCE [LARGE SCALE GENOMIC DNA]</scope>
    <source>
        <strain evidence="2 3">ATCC 30894</strain>
    </source>
</reference>
<evidence type="ECO:0000313" key="2">
    <source>
        <dbReference type="EMBL" id="KAF0972304.1"/>
    </source>
</evidence>
<comment type="caution">
    <text evidence="2">The sequence shown here is derived from an EMBL/GenBank/DDBJ whole genome shotgun (WGS) entry which is preliminary data.</text>
</comment>
<dbReference type="RefSeq" id="XP_044557019.1">
    <property type="nucleotide sequence ID" value="XM_044713141.1"/>
</dbReference>
<dbReference type="Proteomes" id="UP000444721">
    <property type="component" value="Unassembled WGS sequence"/>
</dbReference>
<evidence type="ECO:0000256" key="1">
    <source>
        <dbReference type="SAM" id="MobiDB-lite"/>
    </source>
</evidence>
<evidence type="ECO:0008006" key="4">
    <source>
        <dbReference type="Google" id="ProtNLM"/>
    </source>
</evidence>
<sequence length="467" mass="53046">MSDLLPALDIETAAVDRHHNDVESIAPANASTLQPSRSLDTIRTQITPNKTILRSDTFLKDENANSAIDSKTLLSKLFSKTFECIGDNEPTEYHSIILLPIKENSITQPLCYRIVENHVSTSKSFTFKSSRGFCGYVLSFPVSHEDHYTAKSFISQLIEKKRRKKLKQEIDSIFQKYYNDHKLMEEEQPAVNLVDVSDCTAFQDRYALSSSALLCSIAKCFELYADRFVLTYAEEIGRVEQVEDETFLNPQQQFMEEGDKIATKAKMQRLKTIDSGNEKLRKVHIHSEVHIEMTSTYQHCKSNMDSSKSGDNSYATNTHSSPHTNTKNLTPSQLLFIINGYYSIFSSKFKVSTPDGTLIGTISSSFSFHIHRLTILVKNKILKTKYIISNKHTEVSRAFQIVKKGRRFNKGRRKYKDTCGSIIKQSSGFMNELVAPLDNVVIDFPENCDPYDQVLLFSAALLVECKM</sequence>
<dbReference type="VEuPathDB" id="AmoebaDB:FDP41_009207"/>
<keyword evidence="3" id="KW-1185">Reference proteome</keyword>
<protein>
    <recommendedName>
        <fullName evidence="4">Tubby C-terminal domain-containing protein</fullName>
    </recommendedName>
</protein>
<gene>
    <name evidence="2" type="ORF">FDP41_009207</name>
</gene>
<dbReference type="VEuPathDB" id="AmoebaDB:NF0105550"/>
<dbReference type="GeneID" id="68116424"/>
<proteinExistence type="predicted"/>
<dbReference type="OrthoDB" id="10361302at2759"/>
<evidence type="ECO:0000313" key="3">
    <source>
        <dbReference type="Proteomes" id="UP000444721"/>
    </source>
</evidence>
<dbReference type="EMBL" id="VFQX01000068">
    <property type="protein sequence ID" value="KAF0972304.1"/>
    <property type="molecule type" value="Genomic_DNA"/>
</dbReference>
<accession>A0A6A5BDZ1</accession>
<dbReference type="VEuPathDB" id="AmoebaDB:NfTy_060650"/>
<organism evidence="2 3">
    <name type="scientific">Naegleria fowleri</name>
    <name type="common">Brain eating amoeba</name>
    <dbReference type="NCBI Taxonomy" id="5763"/>
    <lineage>
        <taxon>Eukaryota</taxon>
        <taxon>Discoba</taxon>
        <taxon>Heterolobosea</taxon>
        <taxon>Tetramitia</taxon>
        <taxon>Eutetramitia</taxon>
        <taxon>Vahlkampfiidae</taxon>
        <taxon>Naegleria</taxon>
    </lineage>
</organism>
<feature type="region of interest" description="Disordered" evidence="1">
    <location>
        <begin position="302"/>
        <end position="326"/>
    </location>
</feature>